<reference evidence="7" key="1">
    <citation type="submission" date="2016-10" db="EMBL/GenBank/DDBJ databases">
        <authorList>
            <person name="Varghese N."/>
            <person name="Submissions S."/>
        </authorList>
    </citation>
    <scope>NUCLEOTIDE SEQUENCE [LARGE SCALE GENOMIC DNA]</scope>
    <source>
        <strain evidence="7">DSM 20524</strain>
    </source>
</reference>
<comment type="subcellular location">
    <subcellularLocation>
        <location evidence="1">Cell membrane</location>
        <topology evidence="1">Lipid-anchor</topology>
    </subcellularLocation>
</comment>
<dbReference type="CDD" id="cd08490">
    <property type="entry name" value="PBP2_NikA_DppA_OppA_like_3"/>
    <property type="match status" value="1"/>
</dbReference>
<dbReference type="GO" id="GO:1904680">
    <property type="term" value="F:peptide transmembrane transporter activity"/>
    <property type="evidence" value="ECO:0007669"/>
    <property type="project" value="TreeGrafter"/>
</dbReference>
<dbReference type="Gene3D" id="3.40.190.10">
    <property type="entry name" value="Periplasmic binding protein-like II"/>
    <property type="match status" value="1"/>
</dbReference>
<proteinExistence type="inferred from homology"/>
<feature type="chain" id="PRO_5011492045" evidence="4">
    <location>
        <begin position="26"/>
        <end position="509"/>
    </location>
</feature>
<dbReference type="InterPro" id="IPR039424">
    <property type="entry name" value="SBP_5"/>
</dbReference>
<dbReference type="PANTHER" id="PTHR30290">
    <property type="entry name" value="PERIPLASMIC BINDING COMPONENT OF ABC TRANSPORTER"/>
    <property type="match status" value="1"/>
</dbReference>
<dbReference type="RefSeq" id="WP_231910016.1">
    <property type="nucleotide sequence ID" value="NZ_CP047199.1"/>
</dbReference>
<protein>
    <submittedName>
        <fullName evidence="6">Peptide/nickel transport system substrate-binding protein</fullName>
    </submittedName>
</protein>
<evidence type="ECO:0000256" key="4">
    <source>
        <dbReference type="SAM" id="SignalP"/>
    </source>
</evidence>
<evidence type="ECO:0000256" key="2">
    <source>
        <dbReference type="ARBA" id="ARBA00005695"/>
    </source>
</evidence>
<evidence type="ECO:0000313" key="6">
    <source>
        <dbReference type="EMBL" id="SES33992.1"/>
    </source>
</evidence>
<evidence type="ECO:0000313" key="7">
    <source>
        <dbReference type="Proteomes" id="UP000198929"/>
    </source>
</evidence>
<dbReference type="InterPro" id="IPR030678">
    <property type="entry name" value="Peptide/Ni-bd"/>
</dbReference>
<dbReference type="GO" id="GO:0042597">
    <property type="term" value="C:periplasmic space"/>
    <property type="evidence" value="ECO:0007669"/>
    <property type="project" value="UniProtKB-ARBA"/>
</dbReference>
<keyword evidence="7" id="KW-1185">Reference proteome</keyword>
<dbReference type="Proteomes" id="UP000198929">
    <property type="component" value="Unassembled WGS sequence"/>
</dbReference>
<evidence type="ECO:0000256" key="1">
    <source>
        <dbReference type="ARBA" id="ARBA00004193"/>
    </source>
</evidence>
<keyword evidence="3 4" id="KW-0732">Signal</keyword>
<gene>
    <name evidence="6" type="ORF">SAMN05661109_02769</name>
</gene>
<evidence type="ECO:0000259" key="5">
    <source>
        <dbReference type="Pfam" id="PF00496"/>
    </source>
</evidence>
<dbReference type="GO" id="GO:0043190">
    <property type="term" value="C:ATP-binding cassette (ABC) transporter complex"/>
    <property type="evidence" value="ECO:0007669"/>
    <property type="project" value="InterPro"/>
</dbReference>
<sequence>MYPVLKKIAVTAVVSSVLFTSACFAEDSAGNKAADGNRITIGGMSSPDSNLSPLSDDALMLSQWAVGETLTRLDEDNVAQPLLAQSWEQIDETTWRFTIRDGVKFHDGTELTAQQAADALNFANTASPQPRVLDSVDYTFSADGTDVIVESAQPDPLVAEMLSSPNLMILAEAAYGDGTIDPIGHGTGPFELVAVDGNSSATMEAFDDYWGEPAALAGFEAQFIPDPTARSAAVRTGTDVVTSLSPTTLTEVDPERIVEVATARTTTLHFNTDSGVFSDPAMRTAAAEAIDTSTLVDTVFEGYGDVAEGFFGPALPWAQPLRSEDDYTKELEKRVPAASPEDVKGTEITLATYTDRAELPELAVRIEQYLEDAGFVVTQEVRDYDYIEQDAFDGKFDLFILSRNTILDSGDPVAFLTSDYGCDGSYNLSLFCDPEVDQLIDTAASTEVGPDRQKAIMDVEAALLSRLASLPLVNEVGLNGESDRVNGVVHDPLSRRLITESTTTTASNQ</sequence>
<dbReference type="PROSITE" id="PS51257">
    <property type="entry name" value="PROKAR_LIPOPROTEIN"/>
    <property type="match status" value="1"/>
</dbReference>
<comment type="similarity">
    <text evidence="2">Belongs to the bacterial solute-binding protein 5 family.</text>
</comment>
<organism evidence="6 7">
    <name type="scientific">Corynebacterium cystitidis DSM 20524</name>
    <dbReference type="NCBI Taxonomy" id="1121357"/>
    <lineage>
        <taxon>Bacteria</taxon>
        <taxon>Bacillati</taxon>
        <taxon>Actinomycetota</taxon>
        <taxon>Actinomycetes</taxon>
        <taxon>Mycobacteriales</taxon>
        <taxon>Corynebacteriaceae</taxon>
        <taxon>Corynebacterium</taxon>
    </lineage>
</organism>
<dbReference type="PROSITE" id="PS01040">
    <property type="entry name" value="SBP_BACTERIAL_5"/>
    <property type="match status" value="1"/>
</dbReference>
<dbReference type="EMBL" id="FOGQ01000024">
    <property type="protein sequence ID" value="SES33992.1"/>
    <property type="molecule type" value="Genomic_DNA"/>
</dbReference>
<dbReference type="InterPro" id="IPR023765">
    <property type="entry name" value="SBP_5_CS"/>
</dbReference>
<dbReference type="STRING" id="1121357.SAMN05661109_02769"/>
<dbReference type="GO" id="GO:0015833">
    <property type="term" value="P:peptide transport"/>
    <property type="evidence" value="ECO:0007669"/>
    <property type="project" value="TreeGrafter"/>
</dbReference>
<name>A0A1H9WJ58_9CORY</name>
<feature type="domain" description="Solute-binding protein family 5" evidence="5">
    <location>
        <begin position="80"/>
        <end position="426"/>
    </location>
</feature>
<dbReference type="SUPFAM" id="SSF53850">
    <property type="entry name" value="Periplasmic binding protein-like II"/>
    <property type="match status" value="1"/>
</dbReference>
<dbReference type="PIRSF" id="PIRSF002741">
    <property type="entry name" value="MppA"/>
    <property type="match status" value="1"/>
</dbReference>
<dbReference type="Pfam" id="PF00496">
    <property type="entry name" value="SBP_bac_5"/>
    <property type="match status" value="1"/>
</dbReference>
<dbReference type="Gene3D" id="3.10.105.10">
    <property type="entry name" value="Dipeptide-binding Protein, Domain 3"/>
    <property type="match status" value="1"/>
</dbReference>
<dbReference type="PANTHER" id="PTHR30290:SF65">
    <property type="entry name" value="MONOACYL PHOSPHATIDYLINOSITOL TETRAMANNOSIDE-BINDING PROTEIN LPQW-RELATED"/>
    <property type="match status" value="1"/>
</dbReference>
<evidence type="ECO:0000256" key="3">
    <source>
        <dbReference type="ARBA" id="ARBA00022729"/>
    </source>
</evidence>
<dbReference type="InterPro" id="IPR000914">
    <property type="entry name" value="SBP_5_dom"/>
</dbReference>
<dbReference type="AlphaFoldDB" id="A0A1H9WJ58"/>
<accession>A0A1H9WJ58</accession>
<feature type="signal peptide" evidence="4">
    <location>
        <begin position="1"/>
        <end position="25"/>
    </location>
</feature>